<protein>
    <submittedName>
        <fullName evidence="1">Uncharacterized protein</fullName>
    </submittedName>
</protein>
<dbReference type="Proteomes" id="UP001497623">
    <property type="component" value="Unassembled WGS sequence"/>
</dbReference>
<proteinExistence type="predicted"/>
<comment type="caution">
    <text evidence="1">The sequence shown here is derived from an EMBL/GenBank/DDBJ whole genome shotgun (WGS) entry which is preliminary data.</text>
</comment>
<dbReference type="AlphaFoldDB" id="A0AAV2SKT0"/>
<reference evidence="1 2" key="1">
    <citation type="submission" date="2024-05" db="EMBL/GenBank/DDBJ databases">
        <authorList>
            <person name="Wallberg A."/>
        </authorList>
    </citation>
    <scope>NUCLEOTIDE SEQUENCE [LARGE SCALE GENOMIC DNA]</scope>
</reference>
<feature type="non-terminal residue" evidence="1">
    <location>
        <position position="1"/>
    </location>
</feature>
<evidence type="ECO:0000313" key="2">
    <source>
        <dbReference type="Proteomes" id="UP001497623"/>
    </source>
</evidence>
<organism evidence="1 2">
    <name type="scientific">Meganyctiphanes norvegica</name>
    <name type="common">Northern krill</name>
    <name type="synonym">Thysanopoda norvegica</name>
    <dbReference type="NCBI Taxonomy" id="48144"/>
    <lineage>
        <taxon>Eukaryota</taxon>
        <taxon>Metazoa</taxon>
        <taxon>Ecdysozoa</taxon>
        <taxon>Arthropoda</taxon>
        <taxon>Crustacea</taxon>
        <taxon>Multicrustacea</taxon>
        <taxon>Malacostraca</taxon>
        <taxon>Eumalacostraca</taxon>
        <taxon>Eucarida</taxon>
        <taxon>Euphausiacea</taxon>
        <taxon>Euphausiidae</taxon>
        <taxon>Meganyctiphanes</taxon>
    </lineage>
</organism>
<sequence length="188" mass="21138">AKLTSKDERLHLHKFCHETPPEGAITIQYDSVLSHLPVHPPSLQFLDLTHENCLKGRFYIRLQPDLHAFIKHIPALFTANNEDSIMVNQGWNISGELFYIQIDKPVNDLSSRKKESVRINCGDIFCIFGGNSIQMMFIYFGAGNTYSSAHAKIGHIESGLEVAKACWEIGSRDDDKISMSDCGVVLEM</sequence>
<dbReference type="EMBL" id="CAXKWB010074642">
    <property type="protein sequence ID" value="CAL4198446.1"/>
    <property type="molecule type" value="Genomic_DNA"/>
</dbReference>
<keyword evidence="2" id="KW-1185">Reference proteome</keyword>
<gene>
    <name evidence="1" type="ORF">MNOR_LOCUS37364</name>
</gene>
<name>A0AAV2SKT0_MEGNR</name>
<accession>A0AAV2SKT0</accession>
<evidence type="ECO:0000313" key="1">
    <source>
        <dbReference type="EMBL" id="CAL4198446.1"/>
    </source>
</evidence>